<keyword evidence="1" id="KW-0812">Transmembrane</keyword>
<keyword evidence="1" id="KW-1133">Transmembrane helix</keyword>
<dbReference type="EMBL" id="HBUF01169556">
    <property type="protein sequence ID" value="CAG6651880.1"/>
    <property type="molecule type" value="Transcribed_RNA"/>
</dbReference>
<feature type="transmembrane region" description="Helical" evidence="1">
    <location>
        <begin position="37"/>
        <end position="56"/>
    </location>
</feature>
<name>A0A8D8W9D1_9HEMI</name>
<evidence type="ECO:0000313" key="2">
    <source>
        <dbReference type="EMBL" id="CAG6651883.1"/>
    </source>
</evidence>
<feature type="transmembrane region" description="Helical" evidence="1">
    <location>
        <begin position="77"/>
        <end position="96"/>
    </location>
</feature>
<proteinExistence type="predicted"/>
<evidence type="ECO:0000256" key="1">
    <source>
        <dbReference type="SAM" id="Phobius"/>
    </source>
</evidence>
<protein>
    <submittedName>
        <fullName evidence="2">Uncharacterized protein</fullName>
    </submittedName>
</protein>
<dbReference type="EMBL" id="HBUF01338806">
    <property type="protein sequence ID" value="CAG6698866.1"/>
    <property type="molecule type" value="Transcribed_RNA"/>
</dbReference>
<dbReference type="AlphaFoldDB" id="A0A8D8W9D1"/>
<dbReference type="EMBL" id="HBUF01169559">
    <property type="protein sequence ID" value="CAG6651889.1"/>
    <property type="molecule type" value="Transcribed_RNA"/>
</dbReference>
<sequence length="143" mass="16352">MKNESDTRHLLLDSSEVLVKLGFDIINKFQDFGNHSFLVLFHSFVHLVNFQFGVRFNFSRYIISGSHKLGFILSENLLPFLSVLFDIILSFFLGLLQSSCFSFLGFGHFLSGPLFSCQQLLDSMGLTCHCRAFELPTEQIIFI</sequence>
<reference evidence="2" key="1">
    <citation type="submission" date="2021-05" db="EMBL/GenBank/DDBJ databases">
        <authorList>
            <person name="Alioto T."/>
            <person name="Alioto T."/>
            <person name="Gomez Garrido J."/>
        </authorList>
    </citation>
    <scope>NUCLEOTIDE SEQUENCE</scope>
</reference>
<organism evidence="2">
    <name type="scientific">Cacopsylla melanoneura</name>
    <dbReference type="NCBI Taxonomy" id="428564"/>
    <lineage>
        <taxon>Eukaryota</taxon>
        <taxon>Metazoa</taxon>
        <taxon>Ecdysozoa</taxon>
        <taxon>Arthropoda</taxon>
        <taxon>Hexapoda</taxon>
        <taxon>Insecta</taxon>
        <taxon>Pterygota</taxon>
        <taxon>Neoptera</taxon>
        <taxon>Paraneoptera</taxon>
        <taxon>Hemiptera</taxon>
        <taxon>Sternorrhyncha</taxon>
        <taxon>Psylloidea</taxon>
        <taxon>Psyllidae</taxon>
        <taxon>Psyllinae</taxon>
        <taxon>Cacopsylla</taxon>
    </lineage>
</organism>
<dbReference type="EMBL" id="HBUF01169558">
    <property type="protein sequence ID" value="CAG6651886.1"/>
    <property type="molecule type" value="Transcribed_RNA"/>
</dbReference>
<dbReference type="EMBL" id="HBUF01169557">
    <property type="protein sequence ID" value="CAG6651883.1"/>
    <property type="molecule type" value="Transcribed_RNA"/>
</dbReference>
<accession>A0A8D8W9D1</accession>
<keyword evidence="1" id="KW-0472">Membrane</keyword>